<evidence type="ECO:0000313" key="5">
    <source>
        <dbReference type="EMBL" id="PIP19102.1"/>
    </source>
</evidence>
<dbReference type="Pfam" id="PF23552">
    <property type="entry name" value="ParB_C"/>
    <property type="match status" value="1"/>
</dbReference>
<dbReference type="GO" id="GO:0003677">
    <property type="term" value="F:DNA binding"/>
    <property type="evidence" value="ECO:0007669"/>
    <property type="project" value="UniProtKB-KW"/>
</dbReference>
<dbReference type="CDD" id="cd16393">
    <property type="entry name" value="SPO0J_N"/>
    <property type="match status" value="1"/>
</dbReference>
<dbReference type="GO" id="GO:0007059">
    <property type="term" value="P:chromosome segregation"/>
    <property type="evidence" value="ECO:0007669"/>
    <property type="project" value="UniProtKB-KW"/>
</dbReference>
<evidence type="ECO:0000259" key="4">
    <source>
        <dbReference type="SMART" id="SM00470"/>
    </source>
</evidence>
<gene>
    <name evidence="5" type="ORF">COX41_04615</name>
</gene>
<dbReference type="Gene3D" id="3.90.1530.30">
    <property type="match status" value="1"/>
</dbReference>
<proteinExistence type="inferred from homology"/>
<dbReference type="Pfam" id="PF02195">
    <property type="entry name" value="ParB_N"/>
    <property type="match status" value="1"/>
</dbReference>
<feature type="domain" description="ParB-like N-terminal" evidence="4">
    <location>
        <begin position="34"/>
        <end position="124"/>
    </location>
</feature>
<dbReference type="PANTHER" id="PTHR33375">
    <property type="entry name" value="CHROMOSOME-PARTITIONING PROTEIN PARB-RELATED"/>
    <property type="match status" value="1"/>
</dbReference>
<dbReference type="InterPro" id="IPR050336">
    <property type="entry name" value="Chromosome_partition/occlusion"/>
</dbReference>
<evidence type="ECO:0000256" key="2">
    <source>
        <dbReference type="ARBA" id="ARBA00022829"/>
    </source>
</evidence>
<name>A0A2G9YIV7_9BACT</name>
<sequence length="289" mass="32726">MVQKIGLGKGLDSLIPLEETLKEVSLEKDKEGFLEIEVDKISPNPNQPRKNFKKESLEELANSIRSHGILEPLIVREKEESGYELVIGERRLRAAKMVDLQRVPAVIKKLTDKQCAELSLIENIQRDDLNAIEKAHAYKKILEGFGLTQEHLARHLGMQRSAIANTLRLLKLSSFIQEAIINGIITEGHARAVLSLESEEDRKVLFDKILKMHLSVRQAESTARRLCGKSGKGRLRIAPKTQQEFIKCQEALEQKFKVPVKIRAKNKGGSIIIKYRDIDELNRIVETIG</sequence>
<dbReference type="Pfam" id="PF17762">
    <property type="entry name" value="HTH_ParB"/>
    <property type="match status" value="1"/>
</dbReference>
<dbReference type="PANTHER" id="PTHR33375:SF1">
    <property type="entry name" value="CHROMOSOME-PARTITIONING PROTEIN PARB-RELATED"/>
    <property type="match status" value="1"/>
</dbReference>
<reference evidence="5 6" key="1">
    <citation type="submission" date="2017-09" db="EMBL/GenBank/DDBJ databases">
        <title>Depth-based differentiation of microbial function through sediment-hosted aquifers and enrichment of novel symbionts in the deep terrestrial subsurface.</title>
        <authorList>
            <person name="Probst A.J."/>
            <person name="Ladd B."/>
            <person name="Jarett J.K."/>
            <person name="Geller-Mcgrath D.E."/>
            <person name="Sieber C.M."/>
            <person name="Emerson J.B."/>
            <person name="Anantharaman K."/>
            <person name="Thomas B.C."/>
            <person name="Malmstrom R."/>
            <person name="Stieglmeier M."/>
            <person name="Klingl A."/>
            <person name="Woyke T."/>
            <person name="Ryan C.M."/>
            <person name="Banfield J.F."/>
        </authorList>
    </citation>
    <scope>NUCLEOTIDE SEQUENCE [LARGE SCALE GENOMIC DNA]</scope>
    <source>
        <strain evidence="5">CG23_combo_of_CG06-09_8_20_14_all_41_10</strain>
    </source>
</reference>
<dbReference type="Gene3D" id="1.10.10.2830">
    <property type="match status" value="1"/>
</dbReference>
<dbReference type="InterPro" id="IPR057240">
    <property type="entry name" value="ParB_dimer_C"/>
</dbReference>
<evidence type="ECO:0000256" key="3">
    <source>
        <dbReference type="ARBA" id="ARBA00023125"/>
    </source>
</evidence>
<dbReference type="AlphaFoldDB" id="A0A2G9YIV7"/>
<dbReference type="InterPro" id="IPR004437">
    <property type="entry name" value="ParB/RepB/Spo0J"/>
</dbReference>
<dbReference type="GO" id="GO:0045881">
    <property type="term" value="P:positive regulation of sporulation resulting in formation of a cellular spore"/>
    <property type="evidence" value="ECO:0007669"/>
    <property type="project" value="TreeGrafter"/>
</dbReference>
<keyword evidence="3" id="KW-0238">DNA-binding</keyword>
<organism evidence="5 6">
    <name type="scientific">Candidatus Sherwoodlollariibacterium unditelluris</name>
    <dbReference type="NCBI Taxonomy" id="1974757"/>
    <lineage>
        <taxon>Bacteria</taxon>
        <taxon>Pseudomonadati</taxon>
        <taxon>Candidatus Omnitrophota</taxon>
        <taxon>Candidatus Sherwoodlollariibacterium</taxon>
    </lineage>
</organism>
<dbReference type="SUPFAM" id="SSF110849">
    <property type="entry name" value="ParB/Sulfiredoxin"/>
    <property type="match status" value="1"/>
</dbReference>
<dbReference type="FunFam" id="1.10.10.2830:FF:000001">
    <property type="entry name" value="Chromosome partitioning protein ParB"/>
    <property type="match status" value="1"/>
</dbReference>
<dbReference type="FunFam" id="3.90.1530.30:FF:000001">
    <property type="entry name" value="Chromosome partitioning protein ParB"/>
    <property type="match status" value="1"/>
</dbReference>
<dbReference type="InterPro" id="IPR003115">
    <property type="entry name" value="ParB_N"/>
</dbReference>
<evidence type="ECO:0000256" key="1">
    <source>
        <dbReference type="ARBA" id="ARBA00006295"/>
    </source>
</evidence>
<comment type="similarity">
    <text evidence="1">Belongs to the ParB family.</text>
</comment>
<comment type="caution">
    <text evidence="5">The sequence shown here is derived from an EMBL/GenBank/DDBJ whole genome shotgun (WGS) entry which is preliminary data.</text>
</comment>
<dbReference type="SUPFAM" id="SSF109709">
    <property type="entry name" value="KorB DNA-binding domain-like"/>
    <property type="match status" value="1"/>
</dbReference>
<dbReference type="EMBL" id="PCRK01000114">
    <property type="protein sequence ID" value="PIP19102.1"/>
    <property type="molecule type" value="Genomic_DNA"/>
</dbReference>
<dbReference type="NCBIfam" id="TIGR00180">
    <property type="entry name" value="parB_part"/>
    <property type="match status" value="1"/>
</dbReference>
<evidence type="ECO:0000313" key="6">
    <source>
        <dbReference type="Proteomes" id="UP000231292"/>
    </source>
</evidence>
<dbReference type="InterPro" id="IPR036086">
    <property type="entry name" value="ParB/Sulfiredoxin_sf"/>
</dbReference>
<dbReference type="GO" id="GO:0005694">
    <property type="term" value="C:chromosome"/>
    <property type="evidence" value="ECO:0007669"/>
    <property type="project" value="TreeGrafter"/>
</dbReference>
<protein>
    <recommendedName>
        <fullName evidence="4">ParB-like N-terminal domain-containing protein</fullName>
    </recommendedName>
</protein>
<keyword evidence="2" id="KW-0159">Chromosome partition</keyword>
<accession>A0A2G9YIV7</accession>
<dbReference type="Proteomes" id="UP000231292">
    <property type="component" value="Unassembled WGS sequence"/>
</dbReference>
<dbReference type="SMART" id="SM00470">
    <property type="entry name" value="ParB"/>
    <property type="match status" value="1"/>
</dbReference>
<dbReference type="InterPro" id="IPR041468">
    <property type="entry name" value="HTH_ParB/Spo0J"/>
</dbReference>